<evidence type="ECO:0000256" key="1">
    <source>
        <dbReference type="SAM" id="Phobius"/>
    </source>
</evidence>
<keyword evidence="1" id="KW-1133">Transmembrane helix</keyword>
<reference evidence="2 3" key="1">
    <citation type="submission" date="2012-04" db="EMBL/GenBank/DDBJ databases">
        <title>The Genome Sequence of Bartonella koehlerae C-29.</title>
        <authorList>
            <consortium name="The Broad Institute Genome Sequencing Platform"/>
            <consortium name="The Broad Institute Genome Sequencing Center for Infectious Disease"/>
            <person name="Feldgarden M."/>
            <person name="Kirby J."/>
            <person name="Kosoy M."/>
            <person name="Birtles R."/>
            <person name="Probert W.S."/>
            <person name="Chiaraviglio L."/>
            <person name="Walker B."/>
            <person name="Young S.K."/>
            <person name="Zeng Q."/>
            <person name="Gargeya S."/>
            <person name="Fitzgerald M."/>
            <person name="Haas B."/>
            <person name="Abouelleil A."/>
            <person name="Alvarado L."/>
            <person name="Arachchi H.M."/>
            <person name="Berlin A.M."/>
            <person name="Chapman S.B."/>
            <person name="Goldberg J."/>
            <person name="Griggs A."/>
            <person name="Gujja S."/>
            <person name="Hansen M."/>
            <person name="Howarth C."/>
            <person name="Imamovic A."/>
            <person name="Larimer J."/>
            <person name="McCowen C."/>
            <person name="Montmayeur A."/>
            <person name="Murphy C."/>
            <person name="Neiman D."/>
            <person name="Pearson M."/>
            <person name="Priest M."/>
            <person name="Roberts A."/>
            <person name="Saif S."/>
            <person name="Shea T."/>
            <person name="Sisk P."/>
            <person name="Sykes S."/>
            <person name="Wortman J."/>
            <person name="Nusbaum C."/>
            <person name="Birren B."/>
        </authorList>
    </citation>
    <scope>NUCLEOTIDE SEQUENCE [LARGE SCALE GENOMIC DNA]</scope>
    <source>
        <strain evidence="2 3">C-29</strain>
    </source>
</reference>
<keyword evidence="1" id="KW-0472">Membrane</keyword>
<dbReference type="STRING" id="1134510.O9A_00577"/>
<name>A0A067WHA6_9HYPH</name>
<keyword evidence="3" id="KW-1185">Reference proteome</keyword>
<sequence>MILDKNILLLVFVLVLYLIVCGVILDFALYYRYHS</sequence>
<keyword evidence="1" id="KW-0812">Transmembrane</keyword>
<dbReference type="EMBL" id="AHPL01000007">
    <property type="protein sequence ID" value="KEC55297.1"/>
    <property type="molecule type" value="Genomic_DNA"/>
</dbReference>
<proteinExistence type="predicted"/>
<feature type="transmembrane region" description="Helical" evidence="1">
    <location>
        <begin position="7"/>
        <end position="31"/>
    </location>
</feature>
<gene>
    <name evidence="2" type="ORF">O9A_00577</name>
</gene>
<comment type="caution">
    <text evidence="2">The sequence shown here is derived from an EMBL/GenBank/DDBJ whole genome shotgun (WGS) entry which is preliminary data.</text>
</comment>
<evidence type="ECO:0000313" key="2">
    <source>
        <dbReference type="EMBL" id="KEC55297.1"/>
    </source>
</evidence>
<evidence type="ECO:0000313" key="3">
    <source>
        <dbReference type="Proteomes" id="UP000027015"/>
    </source>
</evidence>
<accession>A0A067WHA6</accession>
<dbReference type="HOGENOM" id="CLU_3363472_0_0_5"/>
<dbReference type="Proteomes" id="UP000027015">
    <property type="component" value="Unassembled WGS sequence"/>
</dbReference>
<protein>
    <submittedName>
        <fullName evidence="2">Uncharacterized protein</fullName>
    </submittedName>
</protein>
<organism evidence="2 3">
    <name type="scientific">Bartonella koehlerae C-29</name>
    <dbReference type="NCBI Taxonomy" id="1134510"/>
    <lineage>
        <taxon>Bacteria</taxon>
        <taxon>Pseudomonadati</taxon>
        <taxon>Pseudomonadota</taxon>
        <taxon>Alphaproteobacteria</taxon>
        <taxon>Hyphomicrobiales</taxon>
        <taxon>Bartonellaceae</taxon>
        <taxon>Bartonella</taxon>
    </lineage>
</organism>
<dbReference type="AlphaFoldDB" id="A0A067WHA6"/>